<feature type="non-terminal residue" evidence="6">
    <location>
        <position position="197"/>
    </location>
</feature>
<dbReference type="PANTHER" id="PTHR32432:SF4">
    <property type="entry name" value="CELL DIVISION PROTEIN FTSA"/>
    <property type="match status" value="1"/>
</dbReference>
<evidence type="ECO:0000256" key="3">
    <source>
        <dbReference type="ARBA" id="ARBA00023136"/>
    </source>
</evidence>
<evidence type="ECO:0000313" key="6">
    <source>
        <dbReference type="EMBL" id="TMI82714.1"/>
    </source>
</evidence>
<dbReference type="InterPro" id="IPR050696">
    <property type="entry name" value="FtsA/MreB"/>
</dbReference>
<dbReference type="GO" id="GO:0009898">
    <property type="term" value="C:cytoplasmic side of plasma membrane"/>
    <property type="evidence" value="ECO:0007669"/>
    <property type="project" value="TreeGrafter"/>
</dbReference>
<dbReference type="GO" id="GO:0051301">
    <property type="term" value="P:cell division"/>
    <property type="evidence" value="ECO:0007669"/>
    <property type="project" value="UniProtKB-KW"/>
</dbReference>
<dbReference type="Pfam" id="PF02491">
    <property type="entry name" value="SHS2_FTSA"/>
    <property type="match status" value="1"/>
</dbReference>
<protein>
    <submittedName>
        <fullName evidence="6">Cell division protein FtsA</fullName>
    </submittedName>
</protein>
<comment type="caution">
    <text evidence="6">The sequence shown here is derived from an EMBL/GenBank/DDBJ whole genome shotgun (WGS) entry which is preliminary data.</text>
</comment>
<dbReference type="Proteomes" id="UP000320048">
    <property type="component" value="Unassembled WGS sequence"/>
</dbReference>
<organism evidence="6 7">
    <name type="scientific">Candidatus Segetimicrobium genomatis</name>
    <dbReference type="NCBI Taxonomy" id="2569760"/>
    <lineage>
        <taxon>Bacteria</taxon>
        <taxon>Bacillati</taxon>
        <taxon>Candidatus Sysuimicrobiota</taxon>
        <taxon>Candidatus Sysuimicrobiia</taxon>
        <taxon>Candidatus Sysuimicrobiales</taxon>
        <taxon>Candidatus Segetimicrobiaceae</taxon>
        <taxon>Candidatus Segetimicrobium</taxon>
    </lineage>
</organism>
<dbReference type="Gene3D" id="3.30.420.40">
    <property type="match status" value="1"/>
</dbReference>
<dbReference type="SUPFAM" id="SSF53067">
    <property type="entry name" value="Actin-like ATPase domain"/>
    <property type="match status" value="1"/>
</dbReference>
<dbReference type="InterPro" id="IPR020823">
    <property type="entry name" value="Cell_div_FtsA"/>
</dbReference>
<dbReference type="PANTHER" id="PTHR32432">
    <property type="entry name" value="CELL DIVISION PROTEIN FTSA-RELATED"/>
    <property type="match status" value="1"/>
</dbReference>
<evidence type="ECO:0000313" key="7">
    <source>
        <dbReference type="Proteomes" id="UP000320048"/>
    </source>
</evidence>
<evidence type="ECO:0000256" key="1">
    <source>
        <dbReference type="ARBA" id="ARBA00022475"/>
    </source>
</evidence>
<keyword evidence="1" id="KW-1003">Cell membrane</keyword>
<dbReference type="Pfam" id="PF14450">
    <property type="entry name" value="FtsA"/>
    <property type="match status" value="1"/>
</dbReference>
<proteinExistence type="predicted"/>
<dbReference type="NCBIfam" id="TIGR01174">
    <property type="entry name" value="ftsA"/>
    <property type="match status" value="1"/>
</dbReference>
<sequence length="197" mass="20403">MAKREPLVGLDIGTTKVCVVAAEHNADGEVHITGMGTSPSAGVRKGVVVDLDATTRAIEEAVDKAERMAGVRIAGAIVGVSGGHLASQNSRGVVAVSRADHEIGEQDVLRVVDAARMAAVPASDREIVHLLPRDFIVDGQDGVKNPVGMYGTRLEVEAHIVTGASTLLANLLKCVQRAGLESDTLVLESLASGEAVL</sequence>
<dbReference type="InterPro" id="IPR003494">
    <property type="entry name" value="SHS2_FtsA"/>
</dbReference>
<reference evidence="6 7" key="1">
    <citation type="journal article" date="2019" name="Nat. Microbiol.">
        <title>Mediterranean grassland soil C-N compound turnover is dependent on rainfall and depth, and is mediated by genomically divergent microorganisms.</title>
        <authorList>
            <person name="Diamond S."/>
            <person name="Andeer P.F."/>
            <person name="Li Z."/>
            <person name="Crits-Christoph A."/>
            <person name="Burstein D."/>
            <person name="Anantharaman K."/>
            <person name="Lane K.R."/>
            <person name="Thomas B.C."/>
            <person name="Pan C."/>
            <person name="Northen T.R."/>
            <person name="Banfield J.F."/>
        </authorList>
    </citation>
    <scope>NUCLEOTIDE SEQUENCE [LARGE SCALE GENOMIC DNA]</scope>
    <source>
        <strain evidence="6">NP_7</strain>
    </source>
</reference>
<accession>A0A537JGT8</accession>
<dbReference type="SMART" id="SM00842">
    <property type="entry name" value="FtsA"/>
    <property type="match status" value="1"/>
</dbReference>
<evidence type="ECO:0000259" key="5">
    <source>
        <dbReference type="SMART" id="SM00842"/>
    </source>
</evidence>
<keyword evidence="2 6" id="KW-0132">Cell division</keyword>
<name>A0A537JGT8_9BACT</name>
<dbReference type="AlphaFoldDB" id="A0A537JGT8"/>
<dbReference type="EMBL" id="VBAO01000112">
    <property type="protein sequence ID" value="TMI82714.1"/>
    <property type="molecule type" value="Genomic_DNA"/>
</dbReference>
<gene>
    <name evidence="6" type="primary">ftsA</name>
    <name evidence="6" type="ORF">E6H04_04315</name>
</gene>
<feature type="domain" description="SHS2" evidence="5">
    <location>
        <begin position="7"/>
        <end position="196"/>
    </location>
</feature>
<evidence type="ECO:0000256" key="2">
    <source>
        <dbReference type="ARBA" id="ARBA00022618"/>
    </source>
</evidence>
<evidence type="ECO:0000256" key="4">
    <source>
        <dbReference type="ARBA" id="ARBA00023306"/>
    </source>
</evidence>
<keyword evidence="4" id="KW-0131">Cell cycle</keyword>
<dbReference type="GO" id="GO:0032153">
    <property type="term" value="C:cell division site"/>
    <property type="evidence" value="ECO:0007669"/>
    <property type="project" value="TreeGrafter"/>
</dbReference>
<dbReference type="InterPro" id="IPR043129">
    <property type="entry name" value="ATPase_NBD"/>
</dbReference>
<keyword evidence="3" id="KW-0472">Membrane</keyword>